<protein>
    <submittedName>
        <fullName evidence="2">Beta-lactamase</fullName>
    </submittedName>
</protein>
<dbReference type="RefSeq" id="WP_074962008.1">
    <property type="nucleotide sequence ID" value="NZ_FOKQ01000020.1"/>
</dbReference>
<feature type="domain" description="Beta-lactamase-related" evidence="1">
    <location>
        <begin position="47"/>
        <end position="110"/>
    </location>
</feature>
<dbReference type="Gene3D" id="3.40.710.10">
    <property type="entry name" value="DD-peptidase/beta-lactamase superfamily"/>
    <property type="match status" value="1"/>
</dbReference>
<gene>
    <name evidence="2" type="ORF">SAMN02910406_02343</name>
</gene>
<dbReference type="SUPFAM" id="SSF56601">
    <property type="entry name" value="beta-lactamase/transpeptidase-like"/>
    <property type="match status" value="1"/>
</dbReference>
<dbReference type="InterPro" id="IPR012338">
    <property type="entry name" value="Beta-lactam/transpept-like"/>
</dbReference>
<reference evidence="2 3" key="1">
    <citation type="submission" date="2016-10" db="EMBL/GenBank/DDBJ databases">
        <authorList>
            <person name="de Groot N.N."/>
        </authorList>
    </citation>
    <scope>NUCLEOTIDE SEQUENCE [LARGE SCALE GENOMIC DNA]</scope>
    <source>
        <strain evidence="2 3">AR67</strain>
    </source>
</reference>
<dbReference type="AlphaFoldDB" id="A0A1I1LTH7"/>
<dbReference type="Proteomes" id="UP000182192">
    <property type="component" value="Unassembled WGS sequence"/>
</dbReference>
<sequence>MQKFVKITKSECSKSPDIKSTNLLASDNAVLLIGDINGIQTVDAKTDAYNVYEIGSVTKTFTATAVLQLCVQGKLNLDNTLGNYFFDYEKGKNITLYQFRHMQSDIHREFFLSGKANDRKH</sequence>
<proteinExistence type="predicted"/>
<dbReference type="EMBL" id="FOKQ01000020">
    <property type="protein sequence ID" value="SFC76567.1"/>
    <property type="molecule type" value="Genomic_DNA"/>
</dbReference>
<dbReference type="Pfam" id="PF00144">
    <property type="entry name" value="Beta-lactamase"/>
    <property type="match status" value="1"/>
</dbReference>
<evidence type="ECO:0000313" key="3">
    <source>
        <dbReference type="Proteomes" id="UP000182192"/>
    </source>
</evidence>
<dbReference type="InterPro" id="IPR001466">
    <property type="entry name" value="Beta-lactam-related"/>
</dbReference>
<name>A0A1I1LTH7_RUMAL</name>
<organism evidence="2 3">
    <name type="scientific">Ruminococcus albus</name>
    <dbReference type="NCBI Taxonomy" id="1264"/>
    <lineage>
        <taxon>Bacteria</taxon>
        <taxon>Bacillati</taxon>
        <taxon>Bacillota</taxon>
        <taxon>Clostridia</taxon>
        <taxon>Eubacteriales</taxon>
        <taxon>Oscillospiraceae</taxon>
        <taxon>Ruminococcus</taxon>
    </lineage>
</organism>
<evidence type="ECO:0000313" key="2">
    <source>
        <dbReference type="EMBL" id="SFC76567.1"/>
    </source>
</evidence>
<dbReference type="OrthoDB" id="9797709at2"/>
<accession>A0A1I1LTH7</accession>
<evidence type="ECO:0000259" key="1">
    <source>
        <dbReference type="Pfam" id="PF00144"/>
    </source>
</evidence>